<dbReference type="GO" id="GO:0042910">
    <property type="term" value="F:xenobiotic transmembrane transporter activity"/>
    <property type="evidence" value="ECO:0007669"/>
    <property type="project" value="InterPro"/>
</dbReference>
<evidence type="ECO:0000313" key="11">
    <source>
        <dbReference type="Proteomes" id="UP000036338"/>
    </source>
</evidence>
<evidence type="ECO:0000256" key="1">
    <source>
        <dbReference type="ARBA" id="ARBA00004651"/>
    </source>
</evidence>
<comment type="similarity">
    <text evidence="2 8">Belongs to the major facilitator superfamily. Bcr/CmlA family.</text>
</comment>
<feature type="transmembrane region" description="Helical" evidence="8">
    <location>
        <begin position="281"/>
        <end position="299"/>
    </location>
</feature>
<reference evidence="10 11" key="1">
    <citation type="submission" date="2015-05" db="EMBL/GenBank/DDBJ databases">
        <title>Draft genome of Burkholderia cepacia LK29.</title>
        <authorList>
            <person name="Chan X.Y."/>
        </authorList>
    </citation>
    <scope>NUCLEOTIDE SEQUENCE [LARGE SCALE GENOMIC DNA]</scope>
    <source>
        <strain evidence="10 11">LK29</strain>
    </source>
</reference>
<dbReference type="InterPro" id="IPR011701">
    <property type="entry name" value="MFS"/>
</dbReference>
<dbReference type="PANTHER" id="PTHR23502:SF132">
    <property type="entry name" value="POLYAMINE TRANSPORTER 2-RELATED"/>
    <property type="match status" value="1"/>
</dbReference>
<evidence type="ECO:0000256" key="8">
    <source>
        <dbReference type="RuleBase" id="RU365088"/>
    </source>
</evidence>
<feature type="transmembrane region" description="Helical" evidence="8">
    <location>
        <begin position="46"/>
        <end position="63"/>
    </location>
</feature>
<dbReference type="AlphaFoldDB" id="A0A0J5WWN2"/>
<dbReference type="InterPro" id="IPR036259">
    <property type="entry name" value="MFS_trans_sf"/>
</dbReference>
<sequence>MYSRFFRVALILGLLSAIGPFAIDMYLPALPMISRSMGADMSTTQLSLTAFFVSMGVGQLIYGPVSDVVGRKPPLYFGLALFVAASIGCALATSIDSLVALRSVQGLGAAAGMVIPRAVVRDLHTGNDATRLISMLMLVFGISPILAPLVGSIVIAHAGWRGVFWVVTFAALAGLALALTMLSESRTRDARIGGSFGTTMRSYMLLLRNGRYLGLVLIGSCALAIFFIFLANSPFVLINHYGLSPAHYGLAFGFNAASFFTAAQFNGALCERFGIERVIKVSVHVCGSVLLILLAYYVAIGDRLWVLIALYALASAFMGIVIPTTGVLAMEQHGHIAGTASALLGTVQILTGAAATAVVGWFASDSPLPMIAGMTACGLIAIGLSWMTLGGRSTASVRAT</sequence>
<organism evidence="10 11">
    <name type="scientific">Burkholderia cepacia</name>
    <name type="common">Pseudomonas cepacia</name>
    <dbReference type="NCBI Taxonomy" id="292"/>
    <lineage>
        <taxon>Bacteria</taxon>
        <taxon>Pseudomonadati</taxon>
        <taxon>Pseudomonadota</taxon>
        <taxon>Betaproteobacteria</taxon>
        <taxon>Burkholderiales</taxon>
        <taxon>Burkholderiaceae</taxon>
        <taxon>Burkholderia</taxon>
        <taxon>Burkholderia cepacia complex</taxon>
    </lineage>
</organism>
<dbReference type="PANTHER" id="PTHR23502">
    <property type="entry name" value="MAJOR FACILITATOR SUPERFAMILY"/>
    <property type="match status" value="1"/>
</dbReference>
<feature type="transmembrane region" description="Helical" evidence="8">
    <location>
        <begin position="132"/>
        <end position="156"/>
    </location>
</feature>
<keyword evidence="8" id="KW-0997">Cell inner membrane</keyword>
<keyword evidence="7 8" id="KW-0472">Membrane</keyword>
<dbReference type="SUPFAM" id="SSF103473">
    <property type="entry name" value="MFS general substrate transporter"/>
    <property type="match status" value="1"/>
</dbReference>
<dbReference type="NCBIfam" id="TIGR00710">
    <property type="entry name" value="efflux_Bcr_CflA"/>
    <property type="match status" value="1"/>
</dbReference>
<dbReference type="RefSeq" id="WP_048245517.1">
    <property type="nucleotide sequence ID" value="NZ_LDWR01000018.1"/>
</dbReference>
<dbReference type="InterPro" id="IPR004812">
    <property type="entry name" value="Efflux_drug-R_Bcr/CmlA"/>
</dbReference>
<feature type="transmembrane region" description="Helical" evidence="8">
    <location>
        <begin position="305"/>
        <end position="330"/>
    </location>
</feature>
<feature type="transmembrane region" description="Helical" evidence="8">
    <location>
        <begin position="99"/>
        <end position="120"/>
    </location>
</feature>
<evidence type="ECO:0000256" key="7">
    <source>
        <dbReference type="ARBA" id="ARBA00023136"/>
    </source>
</evidence>
<evidence type="ECO:0000259" key="9">
    <source>
        <dbReference type="PROSITE" id="PS50850"/>
    </source>
</evidence>
<feature type="transmembrane region" description="Helical" evidence="8">
    <location>
        <begin position="75"/>
        <end position="93"/>
    </location>
</feature>
<feature type="domain" description="Major facilitator superfamily (MFS) profile" evidence="9">
    <location>
        <begin position="5"/>
        <end position="400"/>
    </location>
</feature>
<evidence type="ECO:0000313" key="10">
    <source>
        <dbReference type="EMBL" id="KML59134.1"/>
    </source>
</evidence>
<dbReference type="Proteomes" id="UP000036338">
    <property type="component" value="Unassembled WGS sequence"/>
</dbReference>
<dbReference type="Gene3D" id="1.20.1720.10">
    <property type="entry name" value="Multidrug resistance protein D"/>
    <property type="match status" value="1"/>
</dbReference>
<evidence type="ECO:0000256" key="4">
    <source>
        <dbReference type="ARBA" id="ARBA00022475"/>
    </source>
</evidence>
<comment type="caution">
    <text evidence="10">The sequence shown here is derived from an EMBL/GenBank/DDBJ whole genome shotgun (WGS) entry which is preliminary data.</text>
</comment>
<name>A0A0J5WWN2_BURCE</name>
<dbReference type="PATRIC" id="fig|292.27.peg.1902"/>
<keyword evidence="6 8" id="KW-1133">Transmembrane helix</keyword>
<dbReference type="GO" id="GO:0005886">
    <property type="term" value="C:plasma membrane"/>
    <property type="evidence" value="ECO:0007669"/>
    <property type="project" value="UniProtKB-SubCell"/>
</dbReference>
<keyword evidence="4" id="KW-1003">Cell membrane</keyword>
<dbReference type="CDD" id="cd17320">
    <property type="entry name" value="MFS_MdfA_MDR_like"/>
    <property type="match status" value="1"/>
</dbReference>
<protein>
    <recommendedName>
        <fullName evidence="8">Bcr/CflA family efflux transporter</fullName>
    </recommendedName>
</protein>
<gene>
    <name evidence="10" type="ORF">VL15_10990</name>
</gene>
<comment type="caution">
    <text evidence="8">Lacks conserved residue(s) required for the propagation of feature annotation.</text>
</comment>
<accession>A0A0J5WWN2</accession>
<evidence type="ECO:0000256" key="2">
    <source>
        <dbReference type="ARBA" id="ARBA00006236"/>
    </source>
</evidence>
<comment type="subcellular location">
    <subcellularLocation>
        <location evidence="8">Cell inner membrane</location>
        <topology evidence="8">Multi-pass membrane protein</topology>
    </subcellularLocation>
    <subcellularLocation>
        <location evidence="1">Cell membrane</location>
        <topology evidence="1">Multi-pass membrane protein</topology>
    </subcellularLocation>
</comment>
<keyword evidence="3 8" id="KW-0813">Transport</keyword>
<dbReference type="InterPro" id="IPR020846">
    <property type="entry name" value="MFS_dom"/>
</dbReference>
<feature type="transmembrane region" description="Helical" evidence="8">
    <location>
        <begin position="162"/>
        <end position="182"/>
    </location>
</feature>
<keyword evidence="5 8" id="KW-0812">Transmembrane</keyword>
<evidence type="ECO:0000256" key="3">
    <source>
        <dbReference type="ARBA" id="ARBA00022448"/>
    </source>
</evidence>
<feature type="transmembrane region" description="Helical" evidence="8">
    <location>
        <begin position="342"/>
        <end position="364"/>
    </location>
</feature>
<dbReference type="Pfam" id="PF07690">
    <property type="entry name" value="MFS_1"/>
    <property type="match status" value="1"/>
</dbReference>
<evidence type="ECO:0000256" key="5">
    <source>
        <dbReference type="ARBA" id="ARBA00022692"/>
    </source>
</evidence>
<dbReference type="GO" id="GO:1990961">
    <property type="term" value="P:xenobiotic detoxification by transmembrane export across the plasma membrane"/>
    <property type="evidence" value="ECO:0007669"/>
    <property type="project" value="InterPro"/>
</dbReference>
<dbReference type="EMBL" id="LDWR01000018">
    <property type="protein sequence ID" value="KML59134.1"/>
    <property type="molecule type" value="Genomic_DNA"/>
</dbReference>
<dbReference type="PROSITE" id="PS50850">
    <property type="entry name" value="MFS"/>
    <property type="match status" value="1"/>
</dbReference>
<feature type="transmembrane region" description="Helical" evidence="8">
    <location>
        <begin position="250"/>
        <end position="269"/>
    </location>
</feature>
<evidence type="ECO:0000256" key="6">
    <source>
        <dbReference type="ARBA" id="ARBA00022989"/>
    </source>
</evidence>
<feature type="transmembrane region" description="Helical" evidence="8">
    <location>
        <begin position="210"/>
        <end position="230"/>
    </location>
</feature>
<proteinExistence type="inferred from homology"/>
<feature type="transmembrane region" description="Helical" evidence="8">
    <location>
        <begin position="370"/>
        <end position="389"/>
    </location>
</feature>
<dbReference type="FunFam" id="1.20.1720.10:FF:000005">
    <property type="entry name" value="Bcr/CflA family efflux transporter"/>
    <property type="match status" value="1"/>
</dbReference>